<evidence type="ECO:0000256" key="1">
    <source>
        <dbReference type="ARBA" id="ARBA00001911"/>
    </source>
</evidence>
<comment type="caution">
    <text evidence="6">The sequence shown here is derived from an EMBL/GenBank/DDBJ whole genome shotgun (WGS) entry which is preliminary data.</text>
</comment>
<protein>
    <submittedName>
        <fullName evidence="6">S-adenosyl-L-homocysteine hydrolase</fullName>
    </submittedName>
</protein>
<dbReference type="InterPro" id="IPR000043">
    <property type="entry name" value="Adenosylhomocysteinase-like"/>
</dbReference>
<dbReference type="EMBL" id="LMWP01000044">
    <property type="protein sequence ID" value="KUN18307.1"/>
    <property type="molecule type" value="Genomic_DNA"/>
</dbReference>
<dbReference type="PANTHER" id="PTHR23420">
    <property type="entry name" value="ADENOSYLHOMOCYSTEINASE"/>
    <property type="match status" value="1"/>
</dbReference>
<comment type="cofactor">
    <cofactor evidence="1">
        <name>NAD(+)</name>
        <dbReference type="ChEBI" id="CHEBI:57540"/>
    </cofactor>
</comment>
<dbReference type="InterPro" id="IPR036291">
    <property type="entry name" value="NAD(P)-bd_dom_sf"/>
</dbReference>
<keyword evidence="6" id="KW-0378">Hydrolase</keyword>
<proteinExistence type="inferred from homology"/>
<dbReference type="RefSeq" id="WP_059265946.1">
    <property type="nucleotide sequence ID" value="NZ_KQ948367.1"/>
</dbReference>
<dbReference type="InterPro" id="IPR015878">
    <property type="entry name" value="Ado_hCys_hydrolase_NAD-bd"/>
</dbReference>
<dbReference type="InterPro" id="IPR042172">
    <property type="entry name" value="Adenosylhomocyst_ase-like_sf"/>
</dbReference>
<evidence type="ECO:0000259" key="5">
    <source>
        <dbReference type="SMART" id="SM00997"/>
    </source>
</evidence>
<dbReference type="SUPFAM" id="SSF52283">
    <property type="entry name" value="Formate/glycerate dehydrogenase catalytic domain-like"/>
    <property type="match status" value="1"/>
</dbReference>
<feature type="domain" description="S-adenosyl-L-homocysteine hydrolase NAD binding" evidence="5">
    <location>
        <begin position="175"/>
        <end position="339"/>
    </location>
</feature>
<dbReference type="GO" id="GO:0033353">
    <property type="term" value="P:S-adenosylmethionine cycle"/>
    <property type="evidence" value="ECO:0007669"/>
    <property type="project" value="TreeGrafter"/>
</dbReference>
<dbReference type="Proteomes" id="UP000053398">
    <property type="component" value="Unassembled WGS sequence"/>
</dbReference>
<dbReference type="Gene3D" id="3.40.50.1480">
    <property type="entry name" value="Adenosylhomocysteinase-like"/>
    <property type="match status" value="1"/>
</dbReference>
<dbReference type="Pfam" id="PF00670">
    <property type="entry name" value="AdoHcyase_NAD"/>
    <property type="match status" value="1"/>
</dbReference>
<dbReference type="PANTHER" id="PTHR23420:SF0">
    <property type="entry name" value="ADENOSYLHOMOCYSTEINASE"/>
    <property type="match status" value="1"/>
</dbReference>
<accession>A0A101PV86</accession>
<dbReference type="AlphaFoldDB" id="A0A101PV86"/>
<reference evidence="6 7" key="1">
    <citation type="submission" date="2015-10" db="EMBL/GenBank/DDBJ databases">
        <title>Draft genome sequence of Streptomyces corchorusii DSM 40340, type strain for the species Streptomyces corchorusii.</title>
        <authorList>
            <person name="Ruckert C."/>
            <person name="Winkler A."/>
            <person name="Kalinowski J."/>
            <person name="Kampfer P."/>
            <person name="Glaeser S."/>
        </authorList>
    </citation>
    <scope>NUCLEOTIDE SEQUENCE [LARGE SCALE GENOMIC DNA]</scope>
    <source>
        <strain evidence="6 7">DSM 40340</strain>
    </source>
</reference>
<comment type="similarity">
    <text evidence="2">Belongs to the adenosylhomocysteinase family.</text>
</comment>
<dbReference type="SUPFAM" id="SSF51735">
    <property type="entry name" value="NAD(P)-binding Rossmann-fold domains"/>
    <property type="match status" value="1"/>
</dbReference>
<dbReference type="SMART" id="SM00996">
    <property type="entry name" value="AdoHcyase"/>
    <property type="match status" value="1"/>
</dbReference>
<dbReference type="GO" id="GO:0005829">
    <property type="term" value="C:cytosol"/>
    <property type="evidence" value="ECO:0007669"/>
    <property type="project" value="TreeGrafter"/>
</dbReference>
<gene>
    <name evidence="6" type="ORF">AQJ11_35170</name>
</gene>
<dbReference type="Pfam" id="PF05221">
    <property type="entry name" value="AdoHcyase"/>
    <property type="match status" value="1"/>
</dbReference>
<keyword evidence="7" id="KW-1185">Reference proteome</keyword>
<keyword evidence="3" id="KW-0554">One-carbon metabolism</keyword>
<evidence type="ECO:0000256" key="3">
    <source>
        <dbReference type="ARBA" id="ARBA00022563"/>
    </source>
</evidence>
<dbReference type="NCBIfam" id="NF004005">
    <property type="entry name" value="PRK05476.2-3"/>
    <property type="match status" value="1"/>
</dbReference>
<dbReference type="GO" id="GO:0006730">
    <property type="term" value="P:one-carbon metabolic process"/>
    <property type="evidence" value="ECO:0007669"/>
    <property type="project" value="UniProtKB-KW"/>
</dbReference>
<dbReference type="SMART" id="SM00997">
    <property type="entry name" value="AdoHcyase_NAD"/>
    <property type="match status" value="1"/>
</dbReference>
<dbReference type="Gene3D" id="3.40.50.720">
    <property type="entry name" value="NAD(P)-binding Rossmann-like Domain"/>
    <property type="match status" value="1"/>
</dbReference>
<name>A0A101PV86_STRCK</name>
<evidence type="ECO:0000256" key="4">
    <source>
        <dbReference type="ARBA" id="ARBA00023027"/>
    </source>
</evidence>
<evidence type="ECO:0000313" key="7">
    <source>
        <dbReference type="Proteomes" id="UP000053398"/>
    </source>
</evidence>
<dbReference type="GO" id="GO:0004013">
    <property type="term" value="F:adenosylhomocysteinase activity"/>
    <property type="evidence" value="ECO:0007669"/>
    <property type="project" value="TreeGrafter"/>
</dbReference>
<organism evidence="6 7">
    <name type="scientific">Streptomyces corchorusii</name>
    <name type="common">Streptomyces chibaensis</name>
    <dbReference type="NCBI Taxonomy" id="1903"/>
    <lineage>
        <taxon>Bacteria</taxon>
        <taxon>Bacillati</taxon>
        <taxon>Actinomycetota</taxon>
        <taxon>Actinomycetes</taxon>
        <taxon>Kitasatosporales</taxon>
        <taxon>Streptomycetaceae</taxon>
        <taxon>Streptomyces</taxon>
    </lineage>
</organism>
<evidence type="ECO:0000313" key="6">
    <source>
        <dbReference type="EMBL" id="KUN18307.1"/>
    </source>
</evidence>
<sequence length="393" mass="41316">MSQLTPARCPVPHDGTQWAARHMPMLAATMRTHASAFAGRRIGICLHIEPKTAVLVGYLAQAGAEIVLTGSPGTTQEDTADALRDYGVTVVGHRSDDLARHRENIARVLDAQPDLILDNGADLIEGVLARGGLPGLVGATEETTTGGLRIRSWDRRPDFPVIVINDSRLKLLVENEFGVGQSVVQGFMNATNLMIPGARATVVGYGPCGRGVADTLARLGARVTVADTDPYRALEAVMAGHRVGALVDLLPRTQLLFLATGHPGVIGAAEVGALRDGTVVAGVGHMPWEVDANALAEHTVSVHRSGPSGQERAVHRLRDGREIVILADTKMINLTAAKGNPIEAMDLGLTLQARSLAAIATGHSPSLESGVQAVPAAIDRQVAADLVDTLSRI</sequence>
<evidence type="ECO:0000256" key="2">
    <source>
        <dbReference type="ARBA" id="ARBA00007122"/>
    </source>
</evidence>
<keyword evidence="4" id="KW-0520">NAD</keyword>